<dbReference type="RefSeq" id="XP_001415916.1">
    <property type="nucleotide sequence ID" value="XM_001415879.1"/>
</dbReference>
<dbReference type="GeneID" id="4999856"/>
<evidence type="ECO:0000313" key="1">
    <source>
        <dbReference type="EMBL" id="ABO94208.1"/>
    </source>
</evidence>
<dbReference type="Proteomes" id="UP000001568">
    <property type="component" value="Chromosome 1"/>
</dbReference>
<dbReference type="KEGG" id="olu:OSTLU_92178"/>
<sequence>MSLGQTIGTRVAGTRAFAASADAPLLVTMIGAQKPVSEVHRMIEASGAEIKESRNVRLGGRASNMFLVTNVDPMALKKQFEGQVFDFFSVFPAKNTVQDIKGPYCETSPLLPYVRKATMSVPFKKGVVNEITEFLCSKGVTLSHMDEYRSGKDIVLECIMHLPTGLAEFPSVDDKYVLQNLEALGCTVAEFGRVEGRPQAEKAAKN</sequence>
<gene>
    <name evidence="1" type="ORF">OSTLU_92178</name>
</gene>
<organism evidence="1 2">
    <name type="scientific">Ostreococcus lucimarinus (strain CCE9901)</name>
    <dbReference type="NCBI Taxonomy" id="436017"/>
    <lineage>
        <taxon>Eukaryota</taxon>
        <taxon>Viridiplantae</taxon>
        <taxon>Chlorophyta</taxon>
        <taxon>Mamiellophyceae</taxon>
        <taxon>Mamiellales</taxon>
        <taxon>Bathycoccaceae</taxon>
        <taxon>Ostreococcus</taxon>
    </lineage>
</organism>
<keyword evidence="2" id="KW-1185">Reference proteome</keyword>
<dbReference type="Gramene" id="ABO94208">
    <property type="protein sequence ID" value="ABO94208"/>
    <property type="gene ID" value="OSTLU_92178"/>
</dbReference>
<dbReference type="OrthoDB" id="495748at2759"/>
<proteinExistence type="predicted"/>
<dbReference type="AlphaFoldDB" id="A4RRK3"/>
<reference evidence="1 2" key="1">
    <citation type="journal article" date="2007" name="Proc. Natl. Acad. Sci. U.S.A.">
        <title>The tiny eukaryote Ostreococcus provides genomic insights into the paradox of plankton speciation.</title>
        <authorList>
            <person name="Palenik B."/>
            <person name="Grimwood J."/>
            <person name="Aerts A."/>
            <person name="Rouze P."/>
            <person name="Salamov A."/>
            <person name="Putnam N."/>
            <person name="Dupont C."/>
            <person name="Jorgensen R."/>
            <person name="Derelle E."/>
            <person name="Rombauts S."/>
            <person name="Zhou K."/>
            <person name="Otillar R."/>
            <person name="Merchant S.S."/>
            <person name="Podell S."/>
            <person name="Gaasterland T."/>
            <person name="Napoli C."/>
            <person name="Gendler K."/>
            <person name="Manuell A."/>
            <person name="Tai V."/>
            <person name="Vallon O."/>
            <person name="Piganeau G."/>
            <person name="Jancek S."/>
            <person name="Heijde M."/>
            <person name="Jabbari K."/>
            <person name="Bowler C."/>
            <person name="Lohr M."/>
            <person name="Robbens S."/>
            <person name="Werner G."/>
            <person name="Dubchak I."/>
            <person name="Pazour G.J."/>
            <person name="Ren Q."/>
            <person name="Paulsen I."/>
            <person name="Delwiche C."/>
            <person name="Schmutz J."/>
            <person name="Rokhsar D."/>
            <person name="Van de Peer Y."/>
            <person name="Moreau H."/>
            <person name="Grigoriev I.V."/>
        </authorList>
    </citation>
    <scope>NUCLEOTIDE SEQUENCE [LARGE SCALE GENOMIC DNA]</scope>
    <source>
        <strain evidence="1 2">CCE9901</strain>
    </source>
</reference>
<accession>A4RRK3</accession>
<protein>
    <submittedName>
        <fullName evidence="1">Uncharacterized protein</fullName>
    </submittedName>
</protein>
<dbReference type="HOGENOM" id="CLU_1333849_0_0_1"/>
<dbReference type="EMBL" id="CP000581">
    <property type="protein sequence ID" value="ABO94208.1"/>
    <property type="molecule type" value="Genomic_DNA"/>
</dbReference>
<name>A4RRK3_OSTLU</name>
<dbReference type="OMA" id="YCETSPL"/>
<evidence type="ECO:0000313" key="2">
    <source>
        <dbReference type="Proteomes" id="UP000001568"/>
    </source>
</evidence>